<organism evidence="1 2">
    <name type="scientific">Candidatus Merdivivens faecigallinarum</name>
    <dbReference type="NCBI Taxonomy" id="2840871"/>
    <lineage>
        <taxon>Bacteria</taxon>
        <taxon>Pseudomonadati</taxon>
        <taxon>Bacteroidota</taxon>
        <taxon>Bacteroidia</taxon>
        <taxon>Bacteroidales</taxon>
        <taxon>Muribaculaceae</taxon>
        <taxon>Muribaculaceae incertae sedis</taxon>
        <taxon>Candidatus Merdivivens</taxon>
    </lineage>
</organism>
<reference evidence="1" key="1">
    <citation type="submission" date="2020-10" db="EMBL/GenBank/DDBJ databases">
        <authorList>
            <person name="Gilroy R."/>
        </authorList>
    </citation>
    <scope>NUCLEOTIDE SEQUENCE</scope>
    <source>
        <strain evidence="1">B3-2255</strain>
    </source>
</reference>
<evidence type="ECO:0000313" key="1">
    <source>
        <dbReference type="EMBL" id="MBO8481140.1"/>
    </source>
</evidence>
<dbReference type="Gene3D" id="2.60.40.3570">
    <property type="match status" value="1"/>
</dbReference>
<reference evidence="1" key="2">
    <citation type="journal article" date="2021" name="PeerJ">
        <title>Extensive microbial diversity within the chicken gut microbiome revealed by metagenomics and culture.</title>
        <authorList>
            <person name="Gilroy R."/>
            <person name="Ravi A."/>
            <person name="Getino M."/>
            <person name="Pursley I."/>
            <person name="Horton D.L."/>
            <person name="Alikhan N.F."/>
            <person name="Baker D."/>
            <person name="Gharbi K."/>
            <person name="Hall N."/>
            <person name="Watson M."/>
            <person name="Adriaenssens E.M."/>
            <person name="Foster-Nyarko E."/>
            <person name="Jarju S."/>
            <person name="Secka A."/>
            <person name="Antonio M."/>
            <person name="Oren A."/>
            <person name="Chaudhuri R.R."/>
            <person name="La Ragione R."/>
            <person name="Hildebrand F."/>
            <person name="Pallen M.J."/>
        </authorList>
    </citation>
    <scope>NUCLEOTIDE SEQUENCE</scope>
    <source>
        <strain evidence="1">B3-2255</strain>
    </source>
</reference>
<dbReference type="InterPro" id="IPR042278">
    <property type="entry name" value="Mfa-like_1_N"/>
</dbReference>
<dbReference type="Gene3D" id="2.60.40.2620">
    <property type="entry name" value="Fimbrillin-like"/>
    <property type="match status" value="1"/>
</dbReference>
<dbReference type="CDD" id="cd13120">
    <property type="entry name" value="BF2867_like_N"/>
    <property type="match status" value="1"/>
</dbReference>
<dbReference type="EMBL" id="JADILY010000019">
    <property type="protein sequence ID" value="MBO8481140.1"/>
    <property type="molecule type" value="Genomic_DNA"/>
</dbReference>
<gene>
    <name evidence="1" type="ORF">IAC87_01170</name>
</gene>
<comment type="caution">
    <text evidence="1">The sequence shown here is derived from an EMBL/GenBank/DDBJ whole genome shotgun (WGS) entry which is preliminary data.</text>
</comment>
<protein>
    <submittedName>
        <fullName evidence="1">Uncharacterized protein</fullName>
    </submittedName>
</protein>
<proteinExistence type="predicted"/>
<accession>A0A9D9IYX5</accession>
<name>A0A9D9IYX5_9BACT</name>
<sequence length="545" mass="59975">MIIMLRKSFFFVSLSVIALWSCDKGGTSGQEDEGKPLDGLSVSVESYSSSDGSEGYQLEFKDGDGIGLFAVKDGQVVAEISNLRLNAVGQDGGIVWKSSVEDLSLPDGAVFYAYYPYMESLDENSVDATAESAEDFFDSMADSWETAKDQSDPEDFYGSTLMIGSGVFSGGILSLSVSPFTQLVVFDFPGKVYHFTNTDYSIPDYEPVPSKTECFGFTPYTEGYKKYFVVNPAVADSLRGTYTDNGEERDWTFGYGFENTEDNCIVCTVGDGLELINHNLQVGDFFLYDGSLLAKDADIMDVLSVHVMGVVFQINPDRIGESEKEALGGTAHALVVSARHSATSLGALWPWFSDYDTGEFDRDESVIGLQQTLTKGDSKASFLAADSDISGYRNTHLILSERAADVENGMYPSFKVVSEFVQETGGPADNVVTTGWFLPSYGQMMDVLRAFSGYPLDVNEYFVDWGNDWYWDMPGAGDFTQFFNDAFAKINEDQKTYVSDAGFGFWTSTQADSETAWNISRGKDFVDTFCENKCNGGYVRPVLAF</sequence>
<evidence type="ECO:0000313" key="2">
    <source>
        <dbReference type="Proteomes" id="UP000823772"/>
    </source>
</evidence>
<dbReference type="AlphaFoldDB" id="A0A9D9IYX5"/>
<dbReference type="Proteomes" id="UP000823772">
    <property type="component" value="Unassembled WGS sequence"/>
</dbReference>